<comment type="similarity">
    <text evidence="1">Belongs to the protein kinase superfamily. AGC Ser/Thr protein kinase family. PDPK1 subfamily.</text>
</comment>
<evidence type="ECO:0000259" key="12">
    <source>
        <dbReference type="PROSITE" id="PS50011"/>
    </source>
</evidence>
<dbReference type="FunFam" id="3.30.200.20:FF:000191">
    <property type="entry name" value="3-phosphoinositide-dependent protein kinase 2-like"/>
    <property type="match status" value="1"/>
</dbReference>
<dbReference type="PANTHER" id="PTHR24356:SF163">
    <property type="entry name" value="3-PHOSPHOINOSITIDE-DEPENDENT PROTEIN KINASE 1-RELATED"/>
    <property type="match status" value="1"/>
</dbReference>
<evidence type="ECO:0000256" key="7">
    <source>
        <dbReference type="ARBA" id="ARBA00022840"/>
    </source>
</evidence>
<dbReference type="FunFam" id="1.10.510.10:FF:000534">
    <property type="entry name" value="Serine/threonine-protein kinase PKH2"/>
    <property type="match status" value="1"/>
</dbReference>
<evidence type="ECO:0000313" key="13">
    <source>
        <dbReference type="EMBL" id="VUG16166.1"/>
    </source>
</evidence>
<keyword evidence="4" id="KW-0808">Transferase</keyword>
<evidence type="ECO:0000256" key="1">
    <source>
        <dbReference type="ARBA" id="ARBA00010006"/>
    </source>
</evidence>
<protein>
    <recommendedName>
        <fullName evidence="2">non-specific serine/threonine protein kinase</fullName>
        <ecNumber evidence="2">2.7.11.1</ecNumber>
    </recommendedName>
</protein>
<dbReference type="AlphaFoldDB" id="A0A7D9GX51"/>
<feature type="binding site" evidence="10">
    <location>
        <position position="47"/>
    </location>
    <ligand>
        <name>ATP</name>
        <dbReference type="ChEBI" id="CHEBI:30616"/>
    </ligand>
</feature>
<comment type="catalytic activity">
    <reaction evidence="8">
        <text>L-threonyl-[protein] + ATP = O-phospho-L-threonyl-[protein] + ADP + H(+)</text>
        <dbReference type="Rhea" id="RHEA:46608"/>
        <dbReference type="Rhea" id="RHEA-COMP:11060"/>
        <dbReference type="Rhea" id="RHEA-COMP:11605"/>
        <dbReference type="ChEBI" id="CHEBI:15378"/>
        <dbReference type="ChEBI" id="CHEBI:30013"/>
        <dbReference type="ChEBI" id="CHEBI:30616"/>
        <dbReference type="ChEBI" id="CHEBI:61977"/>
        <dbReference type="ChEBI" id="CHEBI:456216"/>
        <dbReference type="EC" id="2.7.11.1"/>
    </reaction>
</comment>
<dbReference type="GO" id="GO:0005524">
    <property type="term" value="F:ATP binding"/>
    <property type="evidence" value="ECO:0007669"/>
    <property type="project" value="UniProtKB-UniRule"/>
</dbReference>
<feature type="region of interest" description="Disordered" evidence="11">
    <location>
        <begin position="450"/>
        <end position="471"/>
    </location>
</feature>
<dbReference type="GO" id="GO:0060211">
    <property type="term" value="P:regulation of nuclear-transcribed mRNA poly(A) tail shortening"/>
    <property type="evidence" value="ECO:0007669"/>
    <property type="project" value="UniProtKB-ARBA"/>
</dbReference>
<name>A0A7D9GX51_DEKBR</name>
<keyword evidence="7 10" id="KW-0067">ATP-binding</keyword>
<keyword evidence="14" id="KW-1185">Reference proteome</keyword>
<evidence type="ECO:0000256" key="10">
    <source>
        <dbReference type="PROSITE-ProRule" id="PRU10141"/>
    </source>
</evidence>
<dbReference type="InterPro" id="IPR039046">
    <property type="entry name" value="PDPK1"/>
</dbReference>
<evidence type="ECO:0000256" key="8">
    <source>
        <dbReference type="ARBA" id="ARBA00047899"/>
    </source>
</evidence>
<dbReference type="PROSITE" id="PS00108">
    <property type="entry name" value="PROTEIN_KINASE_ST"/>
    <property type="match status" value="1"/>
</dbReference>
<proteinExistence type="inferred from homology"/>
<evidence type="ECO:0000256" key="2">
    <source>
        <dbReference type="ARBA" id="ARBA00012513"/>
    </source>
</evidence>
<dbReference type="InterPro" id="IPR017441">
    <property type="entry name" value="Protein_kinase_ATP_BS"/>
</dbReference>
<dbReference type="InterPro" id="IPR057614">
    <property type="entry name" value="PH_PKH3_C"/>
</dbReference>
<reference evidence="13 14" key="1">
    <citation type="submission" date="2019-07" db="EMBL/GenBank/DDBJ databases">
        <authorList>
            <person name="Friedrich A."/>
            <person name="Schacherer J."/>
        </authorList>
    </citation>
    <scope>NUCLEOTIDE SEQUENCE [LARGE SCALE GENOMIC DNA]</scope>
</reference>
<dbReference type="CDD" id="cd05581">
    <property type="entry name" value="STKc_PDK1"/>
    <property type="match status" value="1"/>
</dbReference>
<dbReference type="Pfam" id="PF25347">
    <property type="entry name" value="PH_PKH3_C"/>
    <property type="match status" value="1"/>
</dbReference>
<sequence length="817" mass="91589">MLIVSSKMPPQEVALGDFQFGKCIGEGSYSKVYRAISKKTNRTFAVKVISKAHIERENKQKYVNIEKDTLSVLGSHPGVVALYYTFQDLKSLYFVIDFAEHGELLSLIRRLGTLSEPLTRYYMIQLIDSLSFVHSKGIIHRDLKPENILLSHDWKLMLTDFGAAKILNKTDKQTFDAETNSSIDTYNGPYVNKGGSFVGTAEYVSPELLKYNISDYSGDIWALGCIAYQMIVGHPPFKGSDEYDTFDKIVNLQYGYPSGYFIPVVIRDFIQHLLVLKPEDRYTLDDAMHHKWFCDVNWGDSDFIWRRPTPRLDSYNPKVYELNYRLRHSPRRPKRLTPDQLLSVPGFYSDLGGMDGLPMSVPKGAMRVQAKARKKFGQQPAGVKVPILGGAQTASVDAYNHPQIVPRIMTNIPRSAQSAPVRPLAQPRYRGRGATSTPATPVYKSAGVVSPVEEPHSAQASYNDKEINRPNNDPELSFLPRNPCNKHEKHLSIPAKDEVYRSLGNNYSGGNQKARTMASPDAIKAAGSVFAAACSSQNCSKKSPVSKDAARKFVCDGSSRIGTKSAIPKDISDKLTKDESIIKLDKIFISRLVYEAGRVTSKGKALDDVILNKIITENCQTLNEDIKACILIITTHARMFVYNIPGGKKCPDDYSQAVEIRLTSKNVSMYDYEFNEELKEGYLILELMNSCTLFFLSTYNHDAGSDESEGNVLGFRVNPSLTWVQALMQARKLVKENKHTLQKKDANNNSKRIDHHRHASSVSTKSDTYVNMRKNNQSERQAYGVTEGLKHMHIKSQPAFSKDALAAAGVVIRNHHK</sequence>
<dbReference type="InterPro" id="IPR050236">
    <property type="entry name" value="Ser_Thr_kinase_AGC"/>
</dbReference>
<comment type="catalytic activity">
    <reaction evidence="9">
        <text>L-seryl-[protein] + ATP = O-phospho-L-seryl-[protein] + ADP + H(+)</text>
        <dbReference type="Rhea" id="RHEA:17989"/>
        <dbReference type="Rhea" id="RHEA-COMP:9863"/>
        <dbReference type="Rhea" id="RHEA-COMP:11604"/>
        <dbReference type="ChEBI" id="CHEBI:15378"/>
        <dbReference type="ChEBI" id="CHEBI:29999"/>
        <dbReference type="ChEBI" id="CHEBI:30616"/>
        <dbReference type="ChEBI" id="CHEBI:83421"/>
        <dbReference type="ChEBI" id="CHEBI:456216"/>
        <dbReference type="EC" id="2.7.11.1"/>
    </reaction>
</comment>
<dbReference type="PANTHER" id="PTHR24356">
    <property type="entry name" value="SERINE/THREONINE-PROTEIN KINASE"/>
    <property type="match status" value="1"/>
</dbReference>
<dbReference type="GO" id="GO:0032511">
    <property type="term" value="P:late endosome to vacuole transport via multivesicular body sorting pathway"/>
    <property type="evidence" value="ECO:0007669"/>
    <property type="project" value="UniProtKB-ARBA"/>
</dbReference>
<dbReference type="EC" id="2.7.11.1" evidence="2"/>
<gene>
    <name evidence="13" type="ORF">DEBR0S1_09494G</name>
</gene>
<dbReference type="InterPro" id="IPR008271">
    <property type="entry name" value="Ser/Thr_kinase_AS"/>
</dbReference>
<dbReference type="SUPFAM" id="SSF56112">
    <property type="entry name" value="Protein kinase-like (PK-like)"/>
    <property type="match status" value="1"/>
</dbReference>
<dbReference type="PROSITE" id="PS50011">
    <property type="entry name" value="PROTEIN_KINASE_DOM"/>
    <property type="match status" value="1"/>
</dbReference>
<dbReference type="Pfam" id="PF00069">
    <property type="entry name" value="Pkinase"/>
    <property type="match status" value="1"/>
</dbReference>
<dbReference type="SMART" id="SM00220">
    <property type="entry name" value="S_TKc"/>
    <property type="match status" value="1"/>
</dbReference>
<accession>A0A7D9GX51</accession>
<evidence type="ECO:0000256" key="4">
    <source>
        <dbReference type="ARBA" id="ARBA00022679"/>
    </source>
</evidence>
<evidence type="ECO:0000256" key="3">
    <source>
        <dbReference type="ARBA" id="ARBA00022527"/>
    </source>
</evidence>
<feature type="region of interest" description="Disordered" evidence="11">
    <location>
        <begin position="748"/>
        <end position="767"/>
    </location>
</feature>
<evidence type="ECO:0000256" key="6">
    <source>
        <dbReference type="ARBA" id="ARBA00022777"/>
    </source>
</evidence>
<organism evidence="13 14">
    <name type="scientific">Dekkera bruxellensis</name>
    <name type="common">Brettanomyces custersii</name>
    <dbReference type="NCBI Taxonomy" id="5007"/>
    <lineage>
        <taxon>Eukaryota</taxon>
        <taxon>Fungi</taxon>
        <taxon>Dikarya</taxon>
        <taxon>Ascomycota</taxon>
        <taxon>Saccharomycotina</taxon>
        <taxon>Pichiomycetes</taxon>
        <taxon>Pichiales</taxon>
        <taxon>Pichiaceae</taxon>
        <taxon>Brettanomyces</taxon>
    </lineage>
</organism>
<dbReference type="PROSITE" id="PS00107">
    <property type="entry name" value="PROTEIN_KINASE_ATP"/>
    <property type="match status" value="1"/>
</dbReference>
<dbReference type="InterPro" id="IPR000719">
    <property type="entry name" value="Prot_kinase_dom"/>
</dbReference>
<dbReference type="GO" id="GO:0030447">
    <property type="term" value="P:filamentous growth"/>
    <property type="evidence" value="ECO:0007669"/>
    <property type="project" value="UniProtKB-ARBA"/>
</dbReference>
<dbReference type="GO" id="GO:0000196">
    <property type="term" value="P:cell integrity MAPK cascade"/>
    <property type="evidence" value="ECO:0007669"/>
    <property type="project" value="UniProtKB-ARBA"/>
</dbReference>
<dbReference type="EMBL" id="CABFWN010000001">
    <property type="protein sequence ID" value="VUG16166.1"/>
    <property type="molecule type" value="Genomic_DNA"/>
</dbReference>
<dbReference type="Proteomes" id="UP000478008">
    <property type="component" value="Unassembled WGS sequence"/>
</dbReference>
<keyword evidence="5 10" id="KW-0547">Nucleotide-binding</keyword>
<keyword evidence="3" id="KW-0723">Serine/threonine-protein kinase</keyword>
<evidence type="ECO:0000256" key="9">
    <source>
        <dbReference type="ARBA" id="ARBA00048679"/>
    </source>
</evidence>
<feature type="domain" description="Protein kinase" evidence="12">
    <location>
        <begin position="18"/>
        <end position="293"/>
    </location>
</feature>
<keyword evidence="6" id="KW-0418">Kinase</keyword>
<evidence type="ECO:0000256" key="5">
    <source>
        <dbReference type="ARBA" id="ARBA00022741"/>
    </source>
</evidence>
<evidence type="ECO:0000313" key="14">
    <source>
        <dbReference type="Proteomes" id="UP000478008"/>
    </source>
</evidence>
<dbReference type="Gene3D" id="3.30.200.20">
    <property type="entry name" value="Phosphorylase Kinase, domain 1"/>
    <property type="match status" value="1"/>
</dbReference>
<dbReference type="GO" id="GO:0004674">
    <property type="term" value="F:protein serine/threonine kinase activity"/>
    <property type="evidence" value="ECO:0007669"/>
    <property type="project" value="UniProtKB-KW"/>
</dbReference>
<dbReference type="GO" id="GO:0010606">
    <property type="term" value="P:positive regulation of cytoplasmic mRNA processing body assembly"/>
    <property type="evidence" value="ECO:0007669"/>
    <property type="project" value="UniProtKB-ARBA"/>
</dbReference>
<dbReference type="Gene3D" id="1.10.510.10">
    <property type="entry name" value="Transferase(Phosphotransferase) domain 1"/>
    <property type="match status" value="1"/>
</dbReference>
<dbReference type="InterPro" id="IPR011009">
    <property type="entry name" value="Kinase-like_dom_sf"/>
</dbReference>
<evidence type="ECO:0000256" key="11">
    <source>
        <dbReference type="SAM" id="MobiDB-lite"/>
    </source>
</evidence>